<dbReference type="Pfam" id="PF23122">
    <property type="entry name" value="C2_ITFG1"/>
    <property type="match status" value="1"/>
</dbReference>
<dbReference type="SUPFAM" id="SSF69318">
    <property type="entry name" value="Integrin alpha N-terminal domain"/>
    <property type="match status" value="1"/>
</dbReference>
<evidence type="ECO:0000256" key="7">
    <source>
        <dbReference type="ARBA" id="ARBA00023180"/>
    </source>
</evidence>
<evidence type="ECO:0000256" key="9">
    <source>
        <dbReference type="SAM" id="SignalP"/>
    </source>
</evidence>
<reference evidence="11" key="1">
    <citation type="submission" date="2013-11" db="EMBL/GenBank/DDBJ databases">
        <title>Genome sequence of the fusiform rust pathogen reveals effectors for host alternation and coevolution with pine.</title>
        <authorList>
            <consortium name="DOE Joint Genome Institute"/>
            <person name="Smith K."/>
            <person name="Pendleton A."/>
            <person name="Kubisiak T."/>
            <person name="Anderson C."/>
            <person name="Salamov A."/>
            <person name="Aerts A."/>
            <person name="Riley R."/>
            <person name="Clum A."/>
            <person name="Lindquist E."/>
            <person name="Ence D."/>
            <person name="Campbell M."/>
            <person name="Kronenberg Z."/>
            <person name="Feau N."/>
            <person name="Dhillon B."/>
            <person name="Hamelin R."/>
            <person name="Burleigh J."/>
            <person name="Smith J."/>
            <person name="Yandell M."/>
            <person name="Nelson C."/>
            <person name="Grigoriev I."/>
            <person name="Davis J."/>
        </authorList>
    </citation>
    <scope>NUCLEOTIDE SEQUENCE</scope>
    <source>
        <strain evidence="11">G11</strain>
    </source>
</reference>
<protein>
    <recommendedName>
        <fullName evidence="10">T-cell immunomodulatory protein TIP C2 domain-containing protein</fullName>
    </recommendedName>
</protein>
<evidence type="ECO:0000256" key="6">
    <source>
        <dbReference type="ARBA" id="ARBA00023136"/>
    </source>
</evidence>
<keyword evidence="6 8" id="KW-0472">Membrane</keyword>
<comment type="subcellular location">
    <subcellularLocation>
        <location evidence="1">Membrane</location>
        <topology evidence="1">Single-pass type I membrane protein</topology>
    </subcellularLocation>
</comment>
<evidence type="ECO:0000256" key="5">
    <source>
        <dbReference type="ARBA" id="ARBA00022989"/>
    </source>
</evidence>
<keyword evidence="7" id="KW-0325">Glycoprotein</keyword>
<feature type="domain" description="T-cell immunomodulatory protein TIP C2" evidence="10">
    <location>
        <begin position="529"/>
        <end position="626"/>
    </location>
</feature>
<feature type="transmembrane region" description="Helical" evidence="8">
    <location>
        <begin position="632"/>
        <end position="656"/>
    </location>
</feature>
<dbReference type="EMBL" id="MU167307">
    <property type="protein sequence ID" value="KAG0143907.1"/>
    <property type="molecule type" value="Genomic_DNA"/>
</dbReference>
<evidence type="ECO:0000256" key="1">
    <source>
        <dbReference type="ARBA" id="ARBA00004479"/>
    </source>
</evidence>
<feature type="signal peptide" evidence="9">
    <location>
        <begin position="1"/>
        <end position="24"/>
    </location>
</feature>
<evidence type="ECO:0000259" key="10">
    <source>
        <dbReference type="Pfam" id="PF23122"/>
    </source>
</evidence>
<evidence type="ECO:0000256" key="8">
    <source>
        <dbReference type="SAM" id="Phobius"/>
    </source>
</evidence>
<dbReference type="Gene3D" id="2.130.10.130">
    <property type="entry name" value="Integrin alpha, N-terminal"/>
    <property type="match status" value="1"/>
</dbReference>
<keyword evidence="12" id="KW-1185">Reference proteome</keyword>
<accession>A0A9P6NE33</accession>
<dbReference type="InterPro" id="IPR028994">
    <property type="entry name" value="Integrin_alpha_N"/>
</dbReference>
<dbReference type="AlphaFoldDB" id="A0A9P6NE33"/>
<dbReference type="Proteomes" id="UP000886653">
    <property type="component" value="Unassembled WGS sequence"/>
</dbReference>
<dbReference type="GO" id="GO:0005886">
    <property type="term" value="C:plasma membrane"/>
    <property type="evidence" value="ECO:0007669"/>
    <property type="project" value="TreeGrafter"/>
</dbReference>
<dbReference type="InterPro" id="IPR013517">
    <property type="entry name" value="FG-GAP"/>
</dbReference>
<gene>
    <name evidence="11" type="ORF">CROQUDRAFT_660602</name>
</gene>
<sequence length="678" mass="75120">MEFMTYLRISLFLIVNSSPSAVFGFDFYRKKFKSEGLIEYDRLGLNLPHGSIIGMGDSNADQFQDLFILSEDQLSINLYLWNRDRFEFTPVQNNPIISHSSSQFIITNVILTDLNHDGRLDVLLMGFKNPSGSWNKELMMEICYGIDGQTFSSGVHIPSSLSSHPLAIDSQGSMNIDLLGLPSSLPSVFKLWRNNHGHHQNSGLNDTNPPFELVDIPFRGQLDCKLPNPHSSAFIDLDGDCLADIFLTCEGSSSQQTYQIWTNSKSQGFTLAREGALPKATKQITFADVDRDGTIDMIFATCPTTDQCSIHVAYNQQIPLCDNASPSTYGECRDHQTLCTADPNFKFSFEPGQSTFSSFSISKLFPGYNLVTSLSAKDFIGTSPVSIQTGDFDLDGFPDLLLLITPHGSDSGSSATPRLLKSLACTISSCTEQEIKDHRRRFIASDEKLVKSLNSITDAKSAFFMDIDEDGTLDLVVQRAAVGGQPGARSVTFLKNNFFNDAFFLKAMVLNGACSTWCPARDGQPEYRPYGVNYPGGSYKFTIQDTYGTRRATAVAQMGFQAYPSPITPYAFVGLGRTNNYIEKLFVGTTIHGPEHVLALEGLLPNSQLVVIPYGNAPRLWSRQLYLHPGDWIPWVTATLAIATAILAVIVGVLHVNEKREDERERRRKAHTINFDAL</sequence>
<comment type="caution">
    <text evidence="11">The sequence shown here is derived from an EMBL/GenBank/DDBJ whole genome shotgun (WGS) entry which is preliminary data.</text>
</comment>
<dbReference type="OrthoDB" id="10022113at2759"/>
<keyword evidence="4 9" id="KW-0732">Signal</keyword>
<proteinExistence type="inferred from homology"/>
<dbReference type="PANTHER" id="PTHR13412">
    <property type="entry name" value="T-CELL IMMUNOMODULATORY PROTEIN HOMOLOG"/>
    <property type="match status" value="1"/>
</dbReference>
<dbReference type="InterPro" id="IPR057089">
    <property type="entry name" value="C2_TIP"/>
</dbReference>
<dbReference type="Pfam" id="PF13517">
    <property type="entry name" value="FG-GAP_3"/>
    <property type="match status" value="2"/>
</dbReference>
<comment type="similarity">
    <text evidence="2">Belongs to the TIP family.</text>
</comment>
<dbReference type="InterPro" id="IPR024881">
    <property type="entry name" value="Tip"/>
</dbReference>
<name>A0A9P6NE33_9BASI</name>
<organism evidence="11 12">
    <name type="scientific">Cronartium quercuum f. sp. fusiforme G11</name>
    <dbReference type="NCBI Taxonomy" id="708437"/>
    <lineage>
        <taxon>Eukaryota</taxon>
        <taxon>Fungi</taxon>
        <taxon>Dikarya</taxon>
        <taxon>Basidiomycota</taxon>
        <taxon>Pucciniomycotina</taxon>
        <taxon>Pucciniomycetes</taxon>
        <taxon>Pucciniales</taxon>
        <taxon>Coleosporiaceae</taxon>
        <taxon>Cronartium</taxon>
    </lineage>
</organism>
<evidence type="ECO:0000313" key="12">
    <source>
        <dbReference type="Proteomes" id="UP000886653"/>
    </source>
</evidence>
<keyword evidence="3 8" id="KW-0812">Transmembrane</keyword>
<evidence type="ECO:0000313" key="11">
    <source>
        <dbReference type="EMBL" id="KAG0143907.1"/>
    </source>
</evidence>
<feature type="chain" id="PRO_5040380547" description="T-cell immunomodulatory protein TIP C2 domain-containing protein" evidence="9">
    <location>
        <begin position="25"/>
        <end position="678"/>
    </location>
</feature>
<dbReference type="PANTHER" id="PTHR13412:SF0">
    <property type="entry name" value="T-CELL IMMUNOMODULATORY PROTEIN"/>
    <property type="match status" value="1"/>
</dbReference>
<keyword evidence="5 8" id="KW-1133">Transmembrane helix</keyword>
<evidence type="ECO:0000256" key="3">
    <source>
        <dbReference type="ARBA" id="ARBA00022692"/>
    </source>
</evidence>
<evidence type="ECO:0000256" key="2">
    <source>
        <dbReference type="ARBA" id="ARBA00006496"/>
    </source>
</evidence>
<evidence type="ECO:0000256" key="4">
    <source>
        <dbReference type="ARBA" id="ARBA00022729"/>
    </source>
</evidence>